<dbReference type="OrthoDB" id="8186282at2759"/>
<dbReference type="Gene3D" id="3.30.420.10">
    <property type="entry name" value="Ribonuclease H-like superfamily/Ribonuclease H"/>
    <property type="match status" value="1"/>
</dbReference>
<dbReference type="EMBL" id="BGPR01075313">
    <property type="protein sequence ID" value="GBL54692.1"/>
    <property type="molecule type" value="Genomic_DNA"/>
</dbReference>
<evidence type="ECO:0000313" key="3">
    <source>
        <dbReference type="Proteomes" id="UP000499080"/>
    </source>
</evidence>
<evidence type="ECO:0000313" key="1">
    <source>
        <dbReference type="EMBL" id="GBL54692.1"/>
    </source>
</evidence>
<organism evidence="1 3">
    <name type="scientific">Araneus ventricosus</name>
    <name type="common">Orbweaver spider</name>
    <name type="synonym">Epeira ventricosa</name>
    <dbReference type="NCBI Taxonomy" id="182803"/>
    <lineage>
        <taxon>Eukaryota</taxon>
        <taxon>Metazoa</taxon>
        <taxon>Ecdysozoa</taxon>
        <taxon>Arthropoda</taxon>
        <taxon>Chelicerata</taxon>
        <taxon>Arachnida</taxon>
        <taxon>Araneae</taxon>
        <taxon>Araneomorphae</taxon>
        <taxon>Entelegynae</taxon>
        <taxon>Araneoidea</taxon>
        <taxon>Araneidae</taxon>
        <taxon>Araneus</taxon>
    </lineage>
</organism>
<dbReference type="GO" id="GO:0003676">
    <property type="term" value="F:nucleic acid binding"/>
    <property type="evidence" value="ECO:0007669"/>
    <property type="project" value="InterPro"/>
</dbReference>
<proteinExistence type="predicted"/>
<dbReference type="Proteomes" id="UP000499080">
    <property type="component" value="Unassembled WGS sequence"/>
</dbReference>
<dbReference type="InterPro" id="IPR036397">
    <property type="entry name" value="RNaseH_sf"/>
</dbReference>
<comment type="caution">
    <text evidence="1">The sequence shown here is derived from an EMBL/GenBank/DDBJ whole genome shotgun (WGS) entry which is preliminary data.</text>
</comment>
<dbReference type="EMBL" id="BGPR01000162">
    <property type="protein sequence ID" value="GBM00944.1"/>
    <property type="molecule type" value="Genomic_DNA"/>
</dbReference>
<name>A0A4Y1ZKE0_ARAVE</name>
<keyword evidence="3" id="KW-1185">Reference proteome</keyword>
<gene>
    <name evidence="2" type="ORF">AVEN_151397_1</name>
    <name evidence="1" type="ORF">AVEN_96930_1</name>
</gene>
<sequence length="171" mass="20222">MFSYNGKLKIRRVKKSVKINSTYYQEKVLRPIFTEEIPFLYPNDFQREKLHQDKDASHTSKSSTAFLEKMKTDTGIAHIPFRYIPKKSSDISPMDYYAFGLVKIVFSKRKPTTIDGLWKVVEEEWKSVPLEILRKALLSRKSRCRLLVQKKGYQIEHLKIVFTFWTLLKSP</sequence>
<protein>
    <submittedName>
        <fullName evidence="1">Uncharacterized protein</fullName>
    </submittedName>
</protein>
<reference evidence="1 3" key="1">
    <citation type="journal article" date="2019" name="Sci. Rep.">
        <title>Orb-weaving spider Araneus ventricosus genome elucidates the spidroin gene catalogue.</title>
        <authorList>
            <person name="Kono N."/>
            <person name="Nakamura H."/>
            <person name="Ohtoshi R."/>
            <person name="Moran D.A.P."/>
            <person name="Shinohara A."/>
            <person name="Yoshida Y."/>
            <person name="Fujiwara M."/>
            <person name="Mori M."/>
            <person name="Tomita M."/>
            <person name="Arakawa K."/>
        </authorList>
    </citation>
    <scope>NUCLEOTIDE SEQUENCE [LARGE SCALE GENOMIC DNA]</scope>
</reference>
<evidence type="ECO:0000313" key="2">
    <source>
        <dbReference type="EMBL" id="GBM00944.1"/>
    </source>
</evidence>
<dbReference type="AlphaFoldDB" id="A0A4Y1ZKE0"/>
<accession>A0A4Y1ZKE0</accession>